<dbReference type="EMBL" id="MF768985">
    <property type="protein sequence ID" value="ATU84247.1"/>
    <property type="molecule type" value="Genomic_DNA"/>
</dbReference>
<dbReference type="Proteomes" id="UP000267516">
    <property type="component" value="Segment"/>
</dbReference>
<keyword evidence="1" id="KW-0472">Membrane</keyword>
<keyword evidence="1" id="KW-0812">Transmembrane</keyword>
<proteinExistence type="predicted"/>
<accession>A0A2D3I765</accession>
<protein>
    <submittedName>
        <fullName evidence="2">ORF1170</fullName>
    </submittedName>
</protein>
<feature type="transmembrane region" description="Helical" evidence="1">
    <location>
        <begin position="16"/>
        <end position="34"/>
    </location>
</feature>
<reference evidence="2" key="1">
    <citation type="journal article" date="2018" name="Aquaculture">
        <title>Complete genome sequence of a white spot syndrome virus associated with a disease incursion in Australia.</title>
        <authorList>
            <person name="Oakey J."/>
            <person name="Smith C.S."/>
        </authorList>
    </citation>
    <scope>NUCLEOTIDE SEQUENCE [LARGE SCALE GENOMIC DNA]</scope>
    <source>
        <strain evidence="2">WSSV-AU</strain>
    </source>
</reference>
<name>A0A2D3I765_9VIRU</name>
<evidence type="ECO:0000256" key="1">
    <source>
        <dbReference type="SAM" id="Phobius"/>
    </source>
</evidence>
<sequence length="59" mass="6799">MSSENWKLNLVVELGVAPWTLLTHPILLLLLPLTHPIRLIHLTLNHLMIQKEGIIRSEE</sequence>
<organism evidence="2">
    <name type="scientific">White spot syndrome virus</name>
    <dbReference type="NCBI Taxonomy" id="342409"/>
    <lineage>
        <taxon>Viruses</taxon>
        <taxon>Viruses incertae sedis</taxon>
        <taxon>Naldaviricetes</taxon>
        <taxon>Nimaviridae</taxon>
        <taxon>Whispovirus</taxon>
    </lineage>
</organism>
<keyword evidence="1" id="KW-1133">Transmembrane helix</keyword>
<evidence type="ECO:0000313" key="2">
    <source>
        <dbReference type="EMBL" id="ATU84247.1"/>
    </source>
</evidence>